<dbReference type="RefSeq" id="WP_013167318.1">
    <property type="nucleotide sequence ID" value="NC_014217.1"/>
</dbReference>
<dbReference type="HOGENOM" id="CLU_2398163_0_0_5"/>
<evidence type="ECO:0000313" key="1">
    <source>
        <dbReference type="EMBL" id="ADH89814.1"/>
    </source>
</evidence>
<reference evidence="1 2" key="1">
    <citation type="journal article" date="2012" name="Stand. Genomic Sci.">
        <title>Complete genome sequence of the facultatively chemolithoautotrophic and methylotrophic alpha Proteobacterium Starkeya novella type strain (ATCC 8093(T)).</title>
        <authorList>
            <person name="Kappler U."/>
            <person name="Davenport K."/>
            <person name="Beatson S."/>
            <person name="Lucas S."/>
            <person name="Lapidus A."/>
            <person name="Copeland A."/>
            <person name="Berry K.W."/>
            <person name="Glavina Del Rio T."/>
            <person name="Hammon N."/>
            <person name="Dalin E."/>
            <person name="Tice H."/>
            <person name="Pitluck S."/>
            <person name="Richardson P."/>
            <person name="Bruce D."/>
            <person name="Goodwin L.A."/>
            <person name="Han C."/>
            <person name="Tapia R."/>
            <person name="Detter J.C."/>
            <person name="Chang Y.J."/>
            <person name="Jeffries C.D."/>
            <person name="Land M."/>
            <person name="Hauser L."/>
            <person name="Kyrpides N.C."/>
            <person name="Goker M."/>
            <person name="Ivanova N."/>
            <person name="Klenk H.P."/>
            <person name="Woyke T."/>
        </authorList>
    </citation>
    <scope>NUCLEOTIDE SEQUENCE [LARGE SCALE GENOMIC DNA]</scope>
    <source>
        <strain evidence="2">ATCC 8093 / DSM 506 / JCM 20403 / CCM 1077 / IAM 12100 / NBRC 12443 / NCIMB 10456</strain>
    </source>
</reference>
<gene>
    <name evidence="1" type="ordered locus">Snov_2519</name>
</gene>
<dbReference type="EMBL" id="CP002026">
    <property type="protein sequence ID" value="ADH89814.1"/>
    <property type="molecule type" value="Genomic_DNA"/>
</dbReference>
<dbReference type="Proteomes" id="UP000006633">
    <property type="component" value="Chromosome"/>
</dbReference>
<proteinExistence type="predicted"/>
<dbReference type="KEGG" id="sno:Snov_2519"/>
<organism evidence="1 2">
    <name type="scientific">Ancylobacter novellus (strain ATCC 8093 / DSM 506 / JCM 20403 / CCM 1077 / IAM 12100 / NBRC 12443 / NCIMB 10456)</name>
    <name type="common">Starkeya novella</name>
    <dbReference type="NCBI Taxonomy" id="639283"/>
    <lineage>
        <taxon>Bacteria</taxon>
        <taxon>Pseudomonadati</taxon>
        <taxon>Pseudomonadota</taxon>
        <taxon>Alphaproteobacteria</taxon>
        <taxon>Hyphomicrobiales</taxon>
        <taxon>Xanthobacteraceae</taxon>
        <taxon>Ancylobacter</taxon>
    </lineage>
</organism>
<dbReference type="AlphaFoldDB" id="D7A4F1"/>
<name>D7A4F1_ANCN5</name>
<evidence type="ECO:0000313" key="2">
    <source>
        <dbReference type="Proteomes" id="UP000006633"/>
    </source>
</evidence>
<sequence length="93" mass="10472">MKTPAIDVPARSESYFILYYAEQLRGGGMGPIRRARFASVAEAVDKAHEMRHSPRFSPIEVRDPKDNLITCALMGWRVPALHRQLAPLVRRAG</sequence>
<protein>
    <submittedName>
        <fullName evidence="1">Uncharacterized protein</fullName>
    </submittedName>
</protein>
<keyword evidence="2" id="KW-1185">Reference proteome</keyword>
<accession>D7A4F1</accession>